<keyword evidence="3" id="KW-0732">Signal</keyword>
<dbReference type="Gene3D" id="3.10.105.10">
    <property type="entry name" value="Dipeptide-binding Protein, Domain 3"/>
    <property type="match status" value="1"/>
</dbReference>
<evidence type="ECO:0000259" key="4">
    <source>
        <dbReference type="Pfam" id="PF00496"/>
    </source>
</evidence>
<gene>
    <name evidence="5" type="ORF">HPT29_017635</name>
</gene>
<name>A0ABY5RMX4_9HYPH</name>
<comment type="similarity">
    <text evidence="2">Belongs to the bacterial solute-binding protein 5 family.</text>
</comment>
<evidence type="ECO:0000256" key="2">
    <source>
        <dbReference type="ARBA" id="ARBA00005695"/>
    </source>
</evidence>
<feature type="chain" id="PRO_5046407727" evidence="3">
    <location>
        <begin position="26"/>
        <end position="637"/>
    </location>
</feature>
<sequence>MLIRIRPRPFVLAAALAWLALPALAQDFKDAPFFAEQVKDKKLPPLAERLPKTPIVVDAAGQYGGDMVTLVPRPRDIRYISTYTYTRLVGYDRTLHLKPDLLEKYENEDDRVFTFTLRAGHRWSDGSPFTAEDFRYYWEDVAQNADLSPAGPPEFMLVDGKPPRFEVLDERTVRFTWDKPNPRFLPQLAGSLDPGIYRASTYLKQFHAKYADKAALDEKAKQQKLKSWAALHNRMDDMKEQTNPALPTLMPWRVMNAAPANRFIFERNPYYHRVDHQGQQLPYVDRLIMDVSAPGLFAAKANAGELDLLFRGLSMSDIPVLKEGEKAKGYTTLLWPYARGTELALYPNLNTVDPVWRQLNRDIRFRRALSLGIDRRTLNNALLFGLGTEGNNTIVAESPLFSAELRTENAGYDPREASRLLDEIGLTKRNGAGIRLLPDGRELEIIVETDGESSLVVDGLTLIGEFWREIGVRLFVKPQDRTVLRNRSYAGLTVMVAAPGLDNAIPTAIMPPTELAPMRQDNYTWPKWGQHVETKGKNGEQVDIPEAQRLLDLYTTWMNTGNRTVQRDVWTEMLRNHAENQWSIGTISGALQPIVVRNGLQGLPAKALYSWEPTAMLGIYRLDEIHWNKAAGKEARR</sequence>
<dbReference type="CDD" id="cd08500">
    <property type="entry name" value="PBP2_NikA_DppA_OppA_like_4"/>
    <property type="match status" value="1"/>
</dbReference>
<dbReference type="RefSeq" id="WP_173948507.1">
    <property type="nucleotide sequence ID" value="NZ_CP102845.1"/>
</dbReference>
<comment type="subcellular location">
    <subcellularLocation>
        <location evidence="1">Periplasm</location>
    </subcellularLocation>
</comment>
<keyword evidence="6" id="KW-1185">Reference proteome</keyword>
<dbReference type="Pfam" id="PF00496">
    <property type="entry name" value="SBP_bac_5"/>
    <property type="match status" value="1"/>
</dbReference>
<dbReference type="InterPro" id="IPR000914">
    <property type="entry name" value="SBP_5_dom"/>
</dbReference>
<dbReference type="InterPro" id="IPR039424">
    <property type="entry name" value="SBP_5"/>
</dbReference>
<dbReference type="Proteomes" id="UP001017257">
    <property type="component" value="Chromosome"/>
</dbReference>
<dbReference type="Gene3D" id="3.40.190.10">
    <property type="entry name" value="Periplasmic binding protein-like II"/>
    <property type="match status" value="1"/>
</dbReference>
<protein>
    <submittedName>
        <fullName evidence="5">ABC transporter substrate-binding protein</fullName>
    </submittedName>
</protein>
<accession>A0ABY5RMX4</accession>
<proteinExistence type="inferred from homology"/>
<evidence type="ECO:0000313" key="5">
    <source>
        <dbReference type="EMBL" id="UVF18323.1"/>
    </source>
</evidence>
<dbReference type="PANTHER" id="PTHR30290">
    <property type="entry name" value="PERIPLASMIC BINDING COMPONENT OF ABC TRANSPORTER"/>
    <property type="match status" value="1"/>
</dbReference>
<evidence type="ECO:0000256" key="3">
    <source>
        <dbReference type="SAM" id="SignalP"/>
    </source>
</evidence>
<evidence type="ECO:0000256" key="1">
    <source>
        <dbReference type="ARBA" id="ARBA00004418"/>
    </source>
</evidence>
<feature type="signal peptide" evidence="3">
    <location>
        <begin position="1"/>
        <end position="25"/>
    </location>
</feature>
<feature type="domain" description="Solute-binding protein family 5" evidence="4">
    <location>
        <begin position="97"/>
        <end position="490"/>
    </location>
</feature>
<reference evidence="5" key="1">
    <citation type="submission" date="2022-08" db="EMBL/GenBank/DDBJ databases">
        <title>Microvirga terrae sp. nov., isolated from soil.</title>
        <authorList>
            <person name="Kim K.H."/>
            <person name="Seo Y.L."/>
            <person name="Kim J.M."/>
            <person name="Lee J.K."/>
            <person name="Han D.M."/>
            <person name="Jeon C.O."/>
        </authorList>
    </citation>
    <scope>NUCLEOTIDE SEQUENCE</scope>
    <source>
        <strain evidence="5">R24</strain>
    </source>
</reference>
<dbReference type="PANTHER" id="PTHR30290:SF62">
    <property type="entry name" value="OLIGOPEPTIDE ABC TRANSPORTER, PERIPLASMIC OLIGOPEPTIDE-BINDING PROTEIN"/>
    <property type="match status" value="1"/>
</dbReference>
<dbReference type="SUPFAM" id="SSF53850">
    <property type="entry name" value="Periplasmic binding protein-like II"/>
    <property type="match status" value="1"/>
</dbReference>
<organism evidence="5 6">
    <name type="scientific">Microvirga terrae</name>
    <dbReference type="NCBI Taxonomy" id="2740529"/>
    <lineage>
        <taxon>Bacteria</taxon>
        <taxon>Pseudomonadati</taxon>
        <taxon>Pseudomonadota</taxon>
        <taxon>Alphaproteobacteria</taxon>
        <taxon>Hyphomicrobiales</taxon>
        <taxon>Methylobacteriaceae</taxon>
        <taxon>Microvirga</taxon>
    </lineage>
</organism>
<evidence type="ECO:0000313" key="6">
    <source>
        <dbReference type="Proteomes" id="UP001017257"/>
    </source>
</evidence>
<dbReference type="EMBL" id="CP102845">
    <property type="protein sequence ID" value="UVF18323.1"/>
    <property type="molecule type" value="Genomic_DNA"/>
</dbReference>